<feature type="region of interest" description="Disordered" evidence="1">
    <location>
        <begin position="243"/>
        <end position="270"/>
    </location>
</feature>
<name>A0A5A7QG61_STRAF</name>
<feature type="compositionally biased region" description="Basic and acidic residues" evidence="1">
    <location>
        <begin position="323"/>
        <end position="342"/>
    </location>
</feature>
<reference evidence="3" key="1">
    <citation type="journal article" date="2019" name="Curr. Biol.">
        <title>Genome Sequence of Striga asiatica Provides Insight into the Evolution of Plant Parasitism.</title>
        <authorList>
            <person name="Yoshida S."/>
            <person name="Kim S."/>
            <person name="Wafula E.K."/>
            <person name="Tanskanen J."/>
            <person name="Kim Y.M."/>
            <person name="Honaas L."/>
            <person name="Yang Z."/>
            <person name="Spallek T."/>
            <person name="Conn C.E."/>
            <person name="Ichihashi Y."/>
            <person name="Cheong K."/>
            <person name="Cui S."/>
            <person name="Der J.P."/>
            <person name="Gundlach H."/>
            <person name="Jiao Y."/>
            <person name="Hori C."/>
            <person name="Ishida J.K."/>
            <person name="Kasahara H."/>
            <person name="Kiba T."/>
            <person name="Kim M.S."/>
            <person name="Koo N."/>
            <person name="Laohavisit A."/>
            <person name="Lee Y.H."/>
            <person name="Lumba S."/>
            <person name="McCourt P."/>
            <person name="Mortimer J.C."/>
            <person name="Mutuku J.M."/>
            <person name="Nomura T."/>
            <person name="Sasaki-Sekimoto Y."/>
            <person name="Seto Y."/>
            <person name="Wang Y."/>
            <person name="Wakatake T."/>
            <person name="Sakakibara H."/>
            <person name="Demura T."/>
            <person name="Yamaguchi S."/>
            <person name="Yoneyama K."/>
            <person name="Manabe R.I."/>
            <person name="Nelson D.C."/>
            <person name="Schulman A.H."/>
            <person name="Timko M.P."/>
            <person name="dePamphilis C.W."/>
            <person name="Choi D."/>
            <person name="Shirasu K."/>
        </authorList>
    </citation>
    <scope>NUCLEOTIDE SEQUENCE [LARGE SCALE GENOMIC DNA]</scope>
    <source>
        <strain evidence="3">cv. UVA1</strain>
    </source>
</reference>
<evidence type="ECO:0000256" key="1">
    <source>
        <dbReference type="SAM" id="MobiDB-lite"/>
    </source>
</evidence>
<evidence type="ECO:0000313" key="2">
    <source>
        <dbReference type="EMBL" id="GER43948.1"/>
    </source>
</evidence>
<sequence>MERWAMFFATDSQNMGCSTAARMLRHRRRGCTGVGGGAEASRDPNLRTKDPVGSDAIQSTELLATLLARDSSSDTANNNSLGPINLDNPDRKISRDDSSGKEIKGYCPAIPRSTSAPLLIGKTICSQVPVGSLPLSASSPSLNCTHGGERMVRPNPQLIKPGPAQKPISPQLKAQHPFSLPSQSQAHPPFGPKTTLTYHLTPQSNGFGPISRSVHPPANILSNLPAAAELPRQPFLRRLTTTRQLITPDSRRRSSPHTGHVASVNTPTSSLAVRLGAADNNPPTTEARRLSHMTLSDRPQPMVIASAPSANGPSPARPQPPEDGMRGKTAEVDGRDGWKSGA</sequence>
<evidence type="ECO:0000313" key="3">
    <source>
        <dbReference type="Proteomes" id="UP000325081"/>
    </source>
</evidence>
<accession>A0A5A7QG61</accession>
<organism evidence="2 3">
    <name type="scientific">Striga asiatica</name>
    <name type="common">Asiatic witchweed</name>
    <name type="synonym">Buchnera asiatica</name>
    <dbReference type="NCBI Taxonomy" id="4170"/>
    <lineage>
        <taxon>Eukaryota</taxon>
        <taxon>Viridiplantae</taxon>
        <taxon>Streptophyta</taxon>
        <taxon>Embryophyta</taxon>
        <taxon>Tracheophyta</taxon>
        <taxon>Spermatophyta</taxon>
        <taxon>Magnoliopsida</taxon>
        <taxon>eudicotyledons</taxon>
        <taxon>Gunneridae</taxon>
        <taxon>Pentapetalae</taxon>
        <taxon>asterids</taxon>
        <taxon>lamiids</taxon>
        <taxon>Lamiales</taxon>
        <taxon>Orobanchaceae</taxon>
        <taxon>Buchnereae</taxon>
        <taxon>Striga</taxon>
    </lineage>
</organism>
<feature type="compositionally biased region" description="Low complexity" evidence="1">
    <location>
        <begin position="305"/>
        <end position="314"/>
    </location>
</feature>
<proteinExistence type="predicted"/>
<keyword evidence="2" id="KW-0489">Methyltransferase</keyword>
<feature type="compositionally biased region" description="Basic and acidic residues" evidence="1">
    <location>
        <begin position="88"/>
        <end position="104"/>
    </location>
</feature>
<dbReference type="AlphaFoldDB" id="A0A5A7QG61"/>
<comment type="caution">
    <text evidence="2">The sequence shown here is derived from an EMBL/GenBank/DDBJ whole genome shotgun (WGS) entry which is preliminary data.</text>
</comment>
<feature type="region of interest" description="Disordered" evidence="1">
    <location>
        <begin position="31"/>
        <end position="53"/>
    </location>
</feature>
<dbReference type="EMBL" id="BKCP01006793">
    <property type="protein sequence ID" value="GER43948.1"/>
    <property type="molecule type" value="Genomic_DNA"/>
</dbReference>
<feature type="compositionally biased region" description="Polar residues" evidence="1">
    <location>
        <begin position="73"/>
        <end position="82"/>
    </location>
</feature>
<gene>
    <name evidence="2" type="ORF">STAS_20831</name>
</gene>
<dbReference type="GO" id="GO:0008168">
    <property type="term" value="F:methyltransferase activity"/>
    <property type="evidence" value="ECO:0007669"/>
    <property type="project" value="UniProtKB-KW"/>
</dbReference>
<keyword evidence="2" id="KW-0808">Transferase</keyword>
<dbReference type="Proteomes" id="UP000325081">
    <property type="component" value="Unassembled WGS sequence"/>
</dbReference>
<protein>
    <submittedName>
        <fullName evidence="2">Ribosomal RNA small subunit methyltransferase A</fullName>
    </submittedName>
</protein>
<feature type="region of interest" description="Disordered" evidence="1">
    <location>
        <begin position="295"/>
        <end position="342"/>
    </location>
</feature>
<feature type="compositionally biased region" description="Basic and acidic residues" evidence="1">
    <location>
        <begin position="40"/>
        <end position="52"/>
    </location>
</feature>
<keyword evidence="3" id="KW-1185">Reference proteome</keyword>
<dbReference type="GO" id="GO:0032259">
    <property type="term" value="P:methylation"/>
    <property type="evidence" value="ECO:0007669"/>
    <property type="project" value="UniProtKB-KW"/>
</dbReference>
<feature type="region of interest" description="Disordered" evidence="1">
    <location>
        <begin position="71"/>
        <end position="106"/>
    </location>
</feature>